<dbReference type="PROSITE" id="PS51173">
    <property type="entry name" value="CBM2"/>
    <property type="match status" value="1"/>
</dbReference>
<feature type="domain" description="CBM2" evidence="6">
    <location>
        <begin position="26"/>
        <end position="134"/>
    </location>
</feature>
<dbReference type="SUPFAM" id="SSF49384">
    <property type="entry name" value="Carbohydrate-binding domain"/>
    <property type="match status" value="1"/>
</dbReference>
<gene>
    <name evidence="7" type="ORF">ACFFTO_09270</name>
</gene>
<feature type="region of interest" description="Disordered" evidence="4">
    <location>
        <begin position="126"/>
        <end position="167"/>
    </location>
</feature>
<feature type="signal peptide" evidence="5">
    <location>
        <begin position="1"/>
        <end position="29"/>
    </location>
</feature>
<organism evidence="7 8">
    <name type="scientific">Amycolatopsis plumensis</name>
    <dbReference type="NCBI Taxonomy" id="236508"/>
    <lineage>
        <taxon>Bacteria</taxon>
        <taxon>Bacillati</taxon>
        <taxon>Actinomycetota</taxon>
        <taxon>Actinomycetes</taxon>
        <taxon>Pseudonocardiales</taxon>
        <taxon>Pseudonocardiaceae</taxon>
        <taxon>Amycolatopsis</taxon>
    </lineage>
</organism>
<keyword evidence="3" id="KW-0119">Carbohydrate metabolism</keyword>
<keyword evidence="2" id="KW-0326">Glycosidase</keyword>
<evidence type="ECO:0000259" key="6">
    <source>
        <dbReference type="PROSITE" id="PS51173"/>
    </source>
</evidence>
<feature type="chain" id="PRO_5045100990" evidence="5">
    <location>
        <begin position="30"/>
        <end position="393"/>
    </location>
</feature>
<dbReference type="Pfam" id="PF21340">
    <property type="entry name" value="Polysacc_lyase-like"/>
    <property type="match status" value="1"/>
</dbReference>
<protein>
    <submittedName>
        <fullName evidence="7">Cellulose-binding domain-containing protein</fullName>
    </submittedName>
</protein>
<dbReference type="SMART" id="SM00637">
    <property type="entry name" value="CBD_II"/>
    <property type="match status" value="1"/>
</dbReference>
<keyword evidence="5" id="KW-0732">Signal</keyword>
<dbReference type="InterPro" id="IPR001919">
    <property type="entry name" value="CBD2"/>
</dbReference>
<name>A0ABV5TZT5_9PSEU</name>
<evidence type="ECO:0000256" key="2">
    <source>
        <dbReference type="ARBA" id="ARBA00023295"/>
    </source>
</evidence>
<dbReference type="Gene3D" id="2.60.120.200">
    <property type="match status" value="1"/>
</dbReference>
<dbReference type="InterPro" id="IPR012291">
    <property type="entry name" value="CBM2_carb-bd_dom_sf"/>
</dbReference>
<proteinExistence type="predicted"/>
<dbReference type="InterPro" id="IPR048955">
    <property type="entry name" value="Cip1-like_core"/>
</dbReference>
<feature type="compositionally biased region" description="Low complexity" evidence="4">
    <location>
        <begin position="140"/>
        <end position="160"/>
    </location>
</feature>
<reference evidence="7 8" key="1">
    <citation type="submission" date="2024-09" db="EMBL/GenBank/DDBJ databases">
        <authorList>
            <person name="Sun Q."/>
            <person name="Mori K."/>
        </authorList>
    </citation>
    <scope>NUCLEOTIDE SEQUENCE [LARGE SCALE GENOMIC DNA]</scope>
    <source>
        <strain evidence="7 8">JCM 13852</strain>
    </source>
</reference>
<dbReference type="RefSeq" id="WP_378191122.1">
    <property type="nucleotide sequence ID" value="NZ_JBHMBK010000005.1"/>
</dbReference>
<accession>A0ABV5TZT5</accession>
<dbReference type="Pfam" id="PF00553">
    <property type="entry name" value="CBM_2"/>
    <property type="match status" value="1"/>
</dbReference>
<evidence type="ECO:0000313" key="7">
    <source>
        <dbReference type="EMBL" id="MFB9684371.1"/>
    </source>
</evidence>
<dbReference type="EMBL" id="JBHMBK010000005">
    <property type="protein sequence ID" value="MFB9684371.1"/>
    <property type="molecule type" value="Genomic_DNA"/>
</dbReference>
<dbReference type="Proteomes" id="UP001589535">
    <property type="component" value="Unassembled WGS sequence"/>
</dbReference>
<evidence type="ECO:0000256" key="5">
    <source>
        <dbReference type="SAM" id="SignalP"/>
    </source>
</evidence>
<evidence type="ECO:0000256" key="3">
    <source>
        <dbReference type="ARBA" id="ARBA00023326"/>
    </source>
</evidence>
<keyword evidence="3" id="KW-0624">Polysaccharide degradation</keyword>
<evidence type="ECO:0000256" key="1">
    <source>
        <dbReference type="ARBA" id="ARBA00022801"/>
    </source>
</evidence>
<dbReference type="InterPro" id="IPR008965">
    <property type="entry name" value="CBM2/CBM3_carb-bd_dom_sf"/>
</dbReference>
<dbReference type="PROSITE" id="PS00561">
    <property type="entry name" value="CBM2_A"/>
    <property type="match status" value="1"/>
</dbReference>
<keyword evidence="1" id="KW-0378">Hydrolase</keyword>
<evidence type="ECO:0000313" key="8">
    <source>
        <dbReference type="Proteomes" id="UP001589535"/>
    </source>
</evidence>
<comment type="caution">
    <text evidence="7">The sequence shown here is derived from an EMBL/GenBank/DDBJ whole genome shotgun (WGS) entry which is preliminary data.</text>
</comment>
<dbReference type="Gene3D" id="2.60.40.290">
    <property type="match status" value="1"/>
</dbReference>
<keyword evidence="8" id="KW-1185">Reference proteome</keyword>
<sequence length="393" mass="40308">MNRFAGALAALCLAAAGTTAVVVAGPAAAAPACSVAYRVNQWQTGYTADITVTNGATAASSWTLTWHYAGNQSVTSAWNATVRQTGTAVTAQSLSYNGALPAGGSVSFGLQGTYSGTNDTPTDFALNGVSCGDPAPPTSTTPTTPTSTTPTSTTPTTTTSGPPPAGCTSAAICDDFEQQTGGTPGGRWTVGAANCTGTGTVAVDSSVAHSGSRSVKVTGQGGYCNHAFLGTSLTGVGSNHLFGRFWVRHTTPLPTGHVAFMAMRDTEDPSGRDLRAGGQNQALQWNRESDDATLPAQSPAGVAQSVPLATGTWSCFEFEVDGAAGRLRTWLNSAEVPGLVVDGVPTPDIDQQWLAKTWRPAVTDLRLGWESYAGDADTLWYDDVAVGTTRIGC</sequence>
<evidence type="ECO:0000256" key="4">
    <source>
        <dbReference type="SAM" id="MobiDB-lite"/>
    </source>
</evidence>
<dbReference type="InterPro" id="IPR018366">
    <property type="entry name" value="CBM2_CS"/>
</dbReference>